<protein>
    <submittedName>
        <fullName evidence="1">10502_t:CDS:1</fullName>
    </submittedName>
</protein>
<name>A0ACA9QK53_9GLOM</name>
<comment type="caution">
    <text evidence="1">The sequence shown here is derived from an EMBL/GenBank/DDBJ whole genome shotgun (WGS) entry which is preliminary data.</text>
</comment>
<gene>
    <name evidence="1" type="ORF">SPELUC_LOCUS14526</name>
</gene>
<evidence type="ECO:0000313" key="1">
    <source>
        <dbReference type="EMBL" id="CAG8751718.1"/>
    </source>
</evidence>
<feature type="non-terminal residue" evidence="1">
    <location>
        <position position="1"/>
    </location>
</feature>
<dbReference type="EMBL" id="CAJVPW010043206">
    <property type="protein sequence ID" value="CAG8751718.1"/>
    <property type="molecule type" value="Genomic_DNA"/>
</dbReference>
<organism evidence="1 2">
    <name type="scientific">Cetraspora pellucida</name>
    <dbReference type="NCBI Taxonomy" id="1433469"/>
    <lineage>
        <taxon>Eukaryota</taxon>
        <taxon>Fungi</taxon>
        <taxon>Fungi incertae sedis</taxon>
        <taxon>Mucoromycota</taxon>
        <taxon>Glomeromycotina</taxon>
        <taxon>Glomeromycetes</taxon>
        <taxon>Diversisporales</taxon>
        <taxon>Gigasporaceae</taxon>
        <taxon>Cetraspora</taxon>
    </lineage>
</organism>
<feature type="non-terminal residue" evidence="1">
    <location>
        <position position="256"/>
    </location>
</feature>
<accession>A0ACA9QK53</accession>
<reference evidence="1" key="1">
    <citation type="submission" date="2021-06" db="EMBL/GenBank/DDBJ databases">
        <authorList>
            <person name="Kallberg Y."/>
            <person name="Tangrot J."/>
            <person name="Rosling A."/>
        </authorList>
    </citation>
    <scope>NUCLEOTIDE SEQUENCE</scope>
    <source>
        <strain evidence="1">28 12/20/2015</strain>
    </source>
</reference>
<keyword evidence="2" id="KW-1185">Reference proteome</keyword>
<evidence type="ECO:0000313" key="2">
    <source>
        <dbReference type="Proteomes" id="UP000789366"/>
    </source>
</evidence>
<proteinExistence type="predicted"/>
<sequence length="256" mass="29060">GNYHGAKDPKNERIPVREGDNEPEDKNDLERRYCEKCDKWLNHPASYDKYSHYNGGQTLHCSYCAKMVRSTGEKKPKTNMERMLAFHNTTNKVNHDCEAECYECGTKFKPTDKTSSSLYKLPNKKPRRGGLYECNGDDSDNNNDGENRNQNGNQTSQANQTFLPTLIQIQQYFIANNIRSITQQADGSLLISFKQTSANSSPPQTISNEELTEENSARKNKVDEQELGQQITQLRQVDKQNDRSGKMPWIIGGGAI</sequence>
<dbReference type="Proteomes" id="UP000789366">
    <property type="component" value="Unassembled WGS sequence"/>
</dbReference>